<dbReference type="GO" id="GO:0000160">
    <property type="term" value="P:phosphorelay signal transduction system"/>
    <property type="evidence" value="ECO:0007669"/>
    <property type="project" value="InterPro"/>
</dbReference>
<dbReference type="GO" id="GO:0006355">
    <property type="term" value="P:regulation of DNA-templated transcription"/>
    <property type="evidence" value="ECO:0007669"/>
    <property type="project" value="InterPro"/>
</dbReference>
<feature type="domain" description="Response regulatory" evidence="3">
    <location>
        <begin position="18"/>
        <end position="128"/>
    </location>
</feature>
<organism evidence="4 5">
    <name type="scientific">Nonomuraea thailandensis</name>
    <dbReference type="NCBI Taxonomy" id="1188745"/>
    <lineage>
        <taxon>Bacteria</taxon>
        <taxon>Bacillati</taxon>
        <taxon>Actinomycetota</taxon>
        <taxon>Actinomycetes</taxon>
        <taxon>Streptosporangiales</taxon>
        <taxon>Streptosporangiaceae</taxon>
        <taxon>Nonomuraea</taxon>
    </lineage>
</organism>
<dbReference type="InterPro" id="IPR000792">
    <property type="entry name" value="Tscrpt_reg_LuxR_C"/>
</dbReference>
<dbReference type="Gene3D" id="3.40.50.2300">
    <property type="match status" value="1"/>
</dbReference>
<comment type="caution">
    <text evidence="4">The sequence shown here is derived from an EMBL/GenBank/DDBJ whole genome shotgun (WGS) entry which is preliminary data.</text>
</comment>
<dbReference type="SUPFAM" id="SSF46894">
    <property type="entry name" value="C-terminal effector domain of the bipartite response regulators"/>
    <property type="match status" value="1"/>
</dbReference>
<evidence type="ECO:0000259" key="3">
    <source>
        <dbReference type="PROSITE" id="PS50110"/>
    </source>
</evidence>
<dbReference type="InterPro" id="IPR036388">
    <property type="entry name" value="WH-like_DNA-bd_sf"/>
</dbReference>
<dbReference type="GO" id="GO:0003677">
    <property type="term" value="F:DNA binding"/>
    <property type="evidence" value="ECO:0007669"/>
    <property type="project" value="UniProtKB-KW"/>
</dbReference>
<dbReference type="InterPro" id="IPR011006">
    <property type="entry name" value="CheY-like_superfamily"/>
</dbReference>
<dbReference type="InterPro" id="IPR039420">
    <property type="entry name" value="WalR-like"/>
</dbReference>
<protein>
    <submittedName>
        <fullName evidence="4">DNA-binding NarL/FixJ family response regulator</fullName>
    </submittedName>
</protein>
<keyword evidence="1 4" id="KW-0238">DNA-binding</keyword>
<name>A0A9X2GCN5_9ACTN</name>
<dbReference type="InterPro" id="IPR001789">
    <property type="entry name" value="Sig_transdc_resp-reg_receiver"/>
</dbReference>
<dbReference type="RefSeq" id="WP_253742001.1">
    <property type="nucleotide sequence ID" value="NZ_BAABKA010000036.1"/>
</dbReference>
<gene>
    <name evidence="4" type="ORF">HD597_002340</name>
</gene>
<dbReference type="PANTHER" id="PTHR43214">
    <property type="entry name" value="TWO-COMPONENT RESPONSE REGULATOR"/>
    <property type="match status" value="1"/>
</dbReference>
<keyword evidence="5" id="KW-1185">Reference proteome</keyword>
<evidence type="ECO:0000256" key="2">
    <source>
        <dbReference type="PROSITE-ProRule" id="PRU00169"/>
    </source>
</evidence>
<accession>A0A9X2GCN5</accession>
<dbReference type="SMART" id="SM00421">
    <property type="entry name" value="HTH_LUXR"/>
    <property type="match status" value="1"/>
</dbReference>
<evidence type="ECO:0000313" key="5">
    <source>
        <dbReference type="Proteomes" id="UP001139648"/>
    </source>
</evidence>
<dbReference type="AlphaFoldDB" id="A0A9X2GCN5"/>
<dbReference type="PROSITE" id="PS50110">
    <property type="entry name" value="RESPONSE_REGULATORY"/>
    <property type="match status" value="1"/>
</dbReference>
<dbReference type="Proteomes" id="UP001139648">
    <property type="component" value="Unassembled WGS sequence"/>
</dbReference>
<dbReference type="EMBL" id="JAMZEB010000002">
    <property type="protein sequence ID" value="MCP2355320.1"/>
    <property type="molecule type" value="Genomic_DNA"/>
</dbReference>
<evidence type="ECO:0000256" key="1">
    <source>
        <dbReference type="ARBA" id="ARBA00023125"/>
    </source>
</evidence>
<evidence type="ECO:0000313" key="4">
    <source>
        <dbReference type="EMBL" id="MCP2355320.1"/>
    </source>
</evidence>
<sequence>MGHVGTAGQEALTVMSIRIAVSDPLPVFRRGLKATLDGDGRRVDEPDDLLTWARGKERPAAVLLTLGSAADWSLLSQLVEAEPGLLVIAVLDEAGEETYVNALTAGAVGAVPRDARPEAVRQVVEAAVRGTSLLPAGVVRALVARAAGGRAGGVPSAREIEWLRRLSQGTTVGRLADEVGYSERAMFRQLSDLYAKLHVKNRMEALMYGRERGWL</sequence>
<dbReference type="InterPro" id="IPR016032">
    <property type="entry name" value="Sig_transdc_resp-reg_C-effctor"/>
</dbReference>
<dbReference type="SUPFAM" id="SSF52172">
    <property type="entry name" value="CheY-like"/>
    <property type="match status" value="1"/>
</dbReference>
<proteinExistence type="predicted"/>
<dbReference type="Gene3D" id="1.10.10.10">
    <property type="entry name" value="Winged helix-like DNA-binding domain superfamily/Winged helix DNA-binding domain"/>
    <property type="match status" value="1"/>
</dbReference>
<comment type="caution">
    <text evidence="2">Lacks conserved residue(s) required for the propagation of feature annotation.</text>
</comment>
<reference evidence="4" key="1">
    <citation type="submission" date="2022-06" db="EMBL/GenBank/DDBJ databases">
        <title>Sequencing the genomes of 1000 actinobacteria strains.</title>
        <authorList>
            <person name="Klenk H.-P."/>
        </authorList>
    </citation>
    <scope>NUCLEOTIDE SEQUENCE</scope>
    <source>
        <strain evidence="4">DSM 46694</strain>
    </source>
</reference>